<keyword evidence="2" id="KW-1185">Reference proteome</keyword>
<proteinExistence type="predicted"/>
<reference evidence="1 2" key="2">
    <citation type="journal article" date="2022" name="Mol. Ecol. Resour.">
        <title>The genomes of chicory, endive, great burdock and yacon provide insights into Asteraceae paleo-polyploidization history and plant inulin production.</title>
        <authorList>
            <person name="Fan W."/>
            <person name="Wang S."/>
            <person name="Wang H."/>
            <person name="Wang A."/>
            <person name="Jiang F."/>
            <person name="Liu H."/>
            <person name="Zhao H."/>
            <person name="Xu D."/>
            <person name="Zhang Y."/>
        </authorList>
    </citation>
    <scope>NUCLEOTIDE SEQUENCE [LARGE SCALE GENOMIC DNA]</scope>
    <source>
        <strain evidence="2">cv. Punajuju</strain>
        <tissue evidence="1">Leaves</tissue>
    </source>
</reference>
<dbReference type="Proteomes" id="UP001055811">
    <property type="component" value="Linkage Group LG05"/>
</dbReference>
<organism evidence="1 2">
    <name type="scientific">Cichorium intybus</name>
    <name type="common">Chicory</name>
    <dbReference type="NCBI Taxonomy" id="13427"/>
    <lineage>
        <taxon>Eukaryota</taxon>
        <taxon>Viridiplantae</taxon>
        <taxon>Streptophyta</taxon>
        <taxon>Embryophyta</taxon>
        <taxon>Tracheophyta</taxon>
        <taxon>Spermatophyta</taxon>
        <taxon>Magnoliopsida</taxon>
        <taxon>eudicotyledons</taxon>
        <taxon>Gunneridae</taxon>
        <taxon>Pentapetalae</taxon>
        <taxon>asterids</taxon>
        <taxon>campanulids</taxon>
        <taxon>Asterales</taxon>
        <taxon>Asteraceae</taxon>
        <taxon>Cichorioideae</taxon>
        <taxon>Cichorieae</taxon>
        <taxon>Cichoriinae</taxon>
        <taxon>Cichorium</taxon>
    </lineage>
</organism>
<reference evidence="2" key="1">
    <citation type="journal article" date="2022" name="Mol. Ecol. Resour.">
        <title>The genomes of chicory, endive, great burdock and yacon provide insights into Asteraceae palaeo-polyploidization history and plant inulin production.</title>
        <authorList>
            <person name="Fan W."/>
            <person name="Wang S."/>
            <person name="Wang H."/>
            <person name="Wang A."/>
            <person name="Jiang F."/>
            <person name="Liu H."/>
            <person name="Zhao H."/>
            <person name="Xu D."/>
            <person name="Zhang Y."/>
        </authorList>
    </citation>
    <scope>NUCLEOTIDE SEQUENCE [LARGE SCALE GENOMIC DNA]</scope>
    <source>
        <strain evidence="2">cv. Punajuju</strain>
    </source>
</reference>
<gene>
    <name evidence="1" type="ORF">L2E82_27825</name>
</gene>
<protein>
    <submittedName>
        <fullName evidence="1">Uncharacterized protein</fullName>
    </submittedName>
</protein>
<comment type="caution">
    <text evidence="1">The sequence shown here is derived from an EMBL/GenBank/DDBJ whole genome shotgun (WGS) entry which is preliminary data.</text>
</comment>
<evidence type="ECO:0000313" key="2">
    <source>
        <dbReference type="Proteomes" id="UP001055811"/>
    </source>
</evidence>
<evidence type="ECO:0000313" key="1">
    <source>
        <dbReference type="EMBL" id="KAI3737812.1"/>
    </source>
</evidence>
<name>A0ACB9CU40_CICIN</name>
<sequence>MMALCTTRRIGTETFKLVQRQRHSIAFSDALSELNSTPLSPSGEVFTVCALGKDSELIDNLFVSKIRNNRERIKVLVPEIPTPAGLVESLGYGLGRRVLCPVPLVVGLEEPPVVPNFFTRPGDKGVGGGEGERIRDTVDGSGVCGGVGEERRWLWGGCDSVHRYRGNGRDAEEFEGDGFELGGGVEGESSDGGGGAWAGDGGRSKESGG</sequence>
<accession>A0ACB9CU40</accession>
<dbReference type="EMBL" id="CM042013">
    <property type="protein sequence ID" value="KAI3737812.1"/>
    <property type="molecule type" value="Genomic_DNA"/>
</dbReference>